<gene>
    <name evidence="4" type="ORF">BWK72_05480</name>
</gene>
<feature type="repeat" description="ANK" evidence="3">
    <location>
        <begin position="97"/>
        <end position="125"/>
    </location>
</feature>
<dbReference type="Pfam" id="PF12796">
    <property type="entry name" value="Ank_2"/>
    <property type="match status" value="1"/>
</dbReference>
<feature type="repeat" description="ANK" evidence="3">
    <location>
        <begin position="127"/>
        <end position="159"/>
    </location>
</feature>
<organism evidence="4 5">
    <name type="scientific">Rhodoferax ferrireducens</name>
    <dbReference type="NCBI Taxonomy" id="192843"/>
    <lineage>
        <taxon>Bacteria</taxon>
        <taxon>Pseudomonadati</taxon>
        <taxon>Pseudomonadota</taxon>
        <taxon>Betaproteobacteria</taxon>
        <taxon>Burkholderiales</taxon>
        <taxon>Comamonadaceae</taxon>
        <taxon>Rhodoferax</taxon>
    </lineage>
</organism>
<comment type="caution">
    <text evidence="4">The sequence shown here is derived from an EMBL/GenBank/DDBJ whole genome shotgun (WGS) entry which is preliminary data.</text>
</comment>
<dbReference type="SUPFAM" id="SSF48403">
    <property type="entry name" value="Ankyrin repeat"/>
    <property type="match status" value="1"/>
</dbReference>
<reference evidence="4 5" key="1">
    <citation type="submission" date="2017-01" db="EMBL/GenBank/DDBJ databases">
        <title>Novel large sulfur bacteria in the metagenomes of groundwater-fed chemosynthetic microbial mats in the Lake Huron basin.</title>
        <authorList>
            <person name="Sharrar A.M."/>
            <person name="Flood B.E."/>
            <person name="Bailey J.V."/>
            <person name="Jones D.S."/>
            <person name="Biddanda B."/>
            <person name="Ruberg S.A."/>
            <person name="Marcus D.N."/>
            <person name="Dick G.J."/>
        </authorList>
    </citation>
    <scope>NUCLEOTIDE SEQUENCE [LARGE SCALE GENOMIC DNA]</scope>
    <source>
        <strain evidence="4">A7</strain>
    </source>
</reference>
<sequence length="226" mass="24544">MKTHFSNLLKYFKQIVYCLVLVGYSSTQAGSYDDFFAAIQQDDASEVTSLLQRGFDPNTVGPAGVPALILAIKSEAAKVIDVLVRWPHTKVEVRNASDESPLMLAALAGDARLCRMLIEKDADVNKPGWAPLHYAATKGHLDVMRMLLEENAYIDAASPNGTTPLMMAAHYGTPQAVKLLLEAGADPMLQNDLGLSALDFANKANREDAAQIIAAFIRGRQPKGSW</sequence>
<name>A0A1W9KXL8_9BURK</name>
<accession>A0A1W9KXL8</accession>
<dbReference type="PANTHER" id="PTHR24171">
    <property type="entry name" value="ANKYRIN REPEAT DOMAIN-CONTAINING PROTEIN 39-RELATED"/>
    <property type="match status" value="1"/>
</dbReference>
<evidence type="ECO:0000313" key="4">
    <source>
        <dbReference type="EMBL" id="OQW89378.1"/>
    </source>
</evidence>
<evidence type="ECO:0000256" key="3">
    <source>
        <dbReference type="PROSITE-ProRule" id="PRU00023"/>
    </source>
</evidence>
<dbReference type="Pfam" id="PF13857">
    <property type="entry name" value="Ank_5"/>
    <property type="match status" value="1"/>
</dbReference>
<dbReference type="SMART" id="SM00248">
    <property type="entry name" value="ANK"/>
    <property type="match status" value="3"/>
</dbReference>
<evidence type="ECO:0000313" key="5">
    <source>
        <dbReference type="Proteomes" id="UP000192505"/>
    </source>
</evidence>
<dbReference type="PROSITE" id="PS50297">
    <property type="entry name" value="ANK_REP_REGION"/>
    <property type="match status" value="3"/>
</dbReference>
<dbReference type="PROSITE" id="PS50088">
    <property type="entry name" value="ANK_REPEAT"/>
    <property type="match status" value="3"/>
</dbReference>
<dbReference type="Gene3D" id="1.25.40.20">
    <property type="entry name" value="Ankyrin repeat-containing domain"/>
    <property type="match status" value="2"/>
</dbReference>
<keyword evidence="2 3" id="KW-0040">ANK repeat</keyword>
<proteinExistence type="predicted"/>
<dbReference type="GO" id="GO:0004842">
    <property type="term" value="F:ubiquitin-protein transferase activity"/>
    <property type="evidence" value="ECO:0007669"/>
    <property type="project" value="TreeGrafter"/>
</dbReference>
<dbReference type="Proteomes" id="UP000192505">
    <property type="component" value="Unassembled WGS sequence"/>
</dbReference>
<evidence type="ECO:0000256" key="2">
    <source>
        <dbReference type="ARBA" id="ARBA00023043"/>
    </source>
</evidence>
<dbReference type="InterPro" id="IPR002110">
    <property type="entry name" value="Ankyrin_rpt"/>
</dbReference>
<dbReference type="InterPro" id="IPR036770">
    <property type="entry name" value="Ankyrin_rpt-contain_sf"/>
</dbReference>
<keyword evidence="1" id="KW-0677">Repeat</keyword>
<feature type="repeat" description="ANK" evidence="3">
    <location>
        <begin position="160"/>
        <end position="192"/>
    </location>
</feature>
<dbReference type="EMBL" id="MTEI01000002">
    <property type="protein sequence ID" value="OQW89378.1"/>
    <property type="molecule type" value="Genomic_DNA"/>
</dbReference>
<dbReference type="AlphaFoldDB" id="A0A1W9KXL8"/>
<protein>
    <submittedName>
        <fullName evidence="4">Uncharacterized protein</fullName>
    </submittedName>
</protein>
<dbReference type="PRINTS" id="PR01415">
    <property type="entry name" value="ANKYRIN"/>
</dbReference>
<evidence type="ECO:0000256" key="1">
    <source>
        <dbReference type="ARBA" id="ARBA00022737"/>
    </source>
</evidence>
<dbReference type="GO" id="GO:0085020">
    <property type="term" value="P:protein K6-linked ubiquitination"/>
    <property type="evidence" value="ECO:0007669"/>
    <property type="project" value="TreeGrafter"/>
</dbReference>